<sequence>MNRAIPPLLAILLGFSLLVAPIVAAPGNGPSAPSDSSLQQLSAADGSDSDLRVLENTTNRLSLDNAARSEHAGPDYGIGTMLASTDDRLRADHIQYTIVDQQFDDATEAEQRELLWEAYDRIRDRSDALESRERWAVKAHATGAISSSQLLQTLHRNHKEAAALSETLVDLEERASRTSNIAQSMRDERGKLEMHQTEIRSQVAAGGEGAGNNDTVFTVNTSENGYVISMIDKNYVREAVRFDNRNVSQPTQFEGLTDAYQYTLNMYPWANETRSSPSFNMHTTVQLYKLDISHDHGHLQTYPDGGSGDIHREVQVLNQDSLPVASQQPVKKGGLDLTIDKTVGDGPSKLIVSDSKSGELRSATISIDGTEVGKTGADGTLWFVPPGDGYELTVETTTGKRISTNISE</sequence>
<organism evidence="6 7">
    <name type="scientific">Natrinema soli</name>
    <dbReference type="NCBI Taxonomy" id="1930624"/>
    <lineage>
        <taxon>Archaea</taxon>
        <taxon>Methanobacteriati</taxon>
        <taxon>Methanobacteriota</taxon>
        <taxon>Stenosarchaea group</taxon>
        <taxon>Halobacteria</taxon>
        <taxon>Halobacteriales</taxon>
        <taxon>Natrialbaceae</taxon>
        <taxon>Natrinema</taxon>
    </lineage>
</organism>
<feature type="domain" description="DUF7096" evidence="5">
    <location>
        <begin position="1"/>
        <end position="209"/>
    </location>
</feature>
<evidence type="ECO:0000313" key="7">
    <source>
        <dbReference type="Proteomes" id="UP001596383"/>
    </source>
</evidence>
<gene>
    <name evidence="6" type="ORF">ACFQE6_05405</name>
</gene>
<evidence type="ECO:0000259" key="5">
    <source>
        <dbReference type="Pfam" id="PF23379"/>
    </source>
</evidence>
<dbReference type="Pfam" id="PF23374">
    <property type="entry name" value="Fn3_arc"/>
    <property type="match status" value="1"/>
</dbReference>
<evidence type="ECO:0000313" key="6">
    <source>
        <dbReference type="EMBL" id="MFC6764490.1"/>
    </source>
</evidence>
<evidence type="ECO:0000256" key="2">
    <source>
        <dbReference type="SAM" id="MobiDB-lite"/>
    </source>
</evidence>
<feature type="domain" description="Fibronectin-III type-like" evidence="3">
    <location>
        <begin position="330"/>
        <end position="400"/>
    </location>
</feature>
<feature type="region of interest" description="Disordered" evidence="2">
    <location>
        <begin position="28"/>
        <end position="49"/>
    </location>
</feature>
<name>A0ABD5SGT9_9EURY</name>
<dbReference type="AlphaFoldDB" id="A0ABD5SGT9"/>
<keyword evidence="1" id="KW-0175">Coiled coil</keyword>
<dbReference type="Pfam" id="PF23379">
    <property type="entry name" value="DUF7096"/>
    <property type="match status" value="1"/>
</dbReference>
<evidence type="ECO:0000259" key="4">
    <source>
        <dbReference type="Pfam" id="PF23375"/>
    </source>
</evidence>
<dbReference type="InterPro" id="IPR056397">
    <property type="entry name" value="Fn3_arc"/>
</dbReference>
<feature type="domain" description="DUF7094" evidence="4">
    <location>
        <begin position="217"/>
        <end position="323"/>
    </location>
</feature>
<dbReference type="InterPro" id="IPR055520">
    <property type="entry name" value="DUF7094"/>
</dbReference>
<proteinExistence type="predicted"/>
<feature type="coiled-coil region" evidence="1">
    <location>
        <begin position="154"/>
        <end position="188"/>
    </location>
</feature>
<comment type="caution">
    <text evidence="6">The sequence shown here is derived from an EMBL/GenBank/DDBJ whole genome shotgun (WGS) entry which is preliminary data.</text>
</comment>
<keyword evidence="7" id="KW-1185">Reference proteome</keyword>
<dbReference type="Pfam" id="PF23375">
    <property type="entry name" value="DUF7094"/>
    <property type="match status" value="1"/>
</dbReference>
<accession>A0ABD5SGT9</accession>
<evidence type="ECO:0000259" key="3">
    <source>
        <dbReference type="Pfam" id="PF23374"/>
    </source>
</evidence>
<dbReference type="EMBL" id="JBHSWV010000087">
    <property type="protein sequence ID" value="MFC6764490.1"/>
    <property type="molecule type" value="Genomic_DNA"/>
</dbReference>
<reference evidence="6 7" key="1">
    <citation type="journal article" date="2019" name="Int. J. Syst. Evol. Microbiol.">
        <title>The Global Catalogue of Microorganisms (GCM) 10K type strain sequencing project: providing services to taxonomists for standard genome sequencing and annotation.</title>
        <authorList>
            <consortium name="The Broad Institute Genomics Platform"/>
            <consortium name="The Broad Institute Genome Sequencing Center for Infectious Disease"/>
            <person name="Wu L."/>
            <person name="Ma J."/>
        </authorList>
    </citation>
    <scope>NUCLEOTIDE SEQUENCE [LARGE SCALE GENOMIC DNA]</scope>
    <source>
        <strain evidence="6 7">LMG 29247</strain>
    </source>
</reference>
<dbReference type="InterPro" id="IPR055522">
    <property type="entry name" value="DUF7096"/>
</dbReference>
<evidence type="ECO:0000256" key="1">
    <source>
        <dbReference type="SAM" id="Coils"/>
    </source>
</evidence>
<dbReference type="RefSeq" id="WP_273737553.1">
    <property type="nucleotide sequence ID" value="NZ_JAQIVI010000087.1"/>
</dbReference>
<dbReference type="Proteomes" id="UP001596383">
    <property type="component" value="Unassembled WGS sequence"/>
</dbReference>
<protein>
    <recommendedName>
        <fullName evidence="8">Secreted protein</fullName>
    </recommendedName>
</protein>
<feature type="compositionally biased region" description="Polar residues" evidence="2">
    <location>
        <begin position="31"/>
        <end position="42"/>
    </location>
</feature>
<evidence type="ECO:0008006" key="8">
    <source>
        <dbReference type="Google" id="ProtNLM"/>
    </source>
</evidence>